<accession>A0A9W6U5X2</accession>
<reference evidence="1" key="1">
    <citation type="submission" date="2023-04" db="EMBL/GenBank/DDBJ databases">
        <title>Phytophthora lilii NBRC 32176.</title>
        <authorList>
            <person name="Ichikawa N."/>
            <person name="Sato H."/>
            <person name="Tonouchi N."/>
        </authorList>
    </citation>
    <scope>NUCLEOTIDE SEQUENCE</scope>
    <source>
        <strain evidence="1">NBRC 32176</strain>
    </source>
</reference>
<keyword evidence="3" id="KW-1185">Reference proteome</keyword>
<evidence type="ECO:0000313" key="1">
    <source>
        <dbReference type="EMBL" id="GMF26608.1"/>
    </source>
</evidence>
<sequence length="81" mass="8723">MKREPKSPAADADAASADWRSGAAGVLDSYDDVMWDELRDLSPPHSLRSQLAAPFESRVTPIDAISEASPVKSSSTQVEYS</sequence>
<dbReference type="AlphaFoldDB" id="A0A9W6U5X2"/>
<name>A0A9W6U5X2_9STRA</name>
<dbReference type="EMBL" id="BSXW01000617">
    <property type="protein sequence ID" value="GMF26608.1"/>
    <property type="molecule type" value="Genomic_DNA"/>
</dbReference>
<gene>
    <name evidence="1" type="ORF">Plil01_001106700</name>
    <name evidence="2" type="ORF">Plil01_001342800</name>
</gene>
<dbReference type="Proteomes" id="UP001165083">
    <property type="component" value="Unassembled WGS sequence"/>
</dbReference>
<comment type="caution">
    <text evidence="1">The sequence shown here is derived from an EMBL/GenBank/DDBJ whole genome shotgun (WGS) entry which is preliminary data.</text>
</comment>
<organism evidence="1 3">
    <name type="scientific">Phytophthora lilii</name>
    <dbReference type="NCBI Taxonomy" id="2077276"/>
    <lineage>
        <taxon>Eukaryota</taxon>
        <taxon>Sar</taxon>
        <taxon>Stramenopiles</taxon>
        <taxon>Oomycota</taxon>
        <taxon>Peronosporomycetes</taxon>
        <taxon>Peronosporales</taxon>
        <taxon>Peronosporaceae</taxon>
        <taxon>Phytophthora</taxon>
    </lineage>
</organism>
<dbReference type="EMBL" id="BSXW01000904">
    <property type="protein sequence ID" value="GMF31409.1"/>
    <property type="molecule type" value="Genomic_DNA"/>
</dbReference>
<evidence type="ECO:0000313" key="3">
    <source>
        <dbReference type="Proteomes" id="UP001165083"/>
    </source>
</evidence>
<evidence type="ECO:0000313" key="2">
    <source>
        <dbReference type="EMBL" id="GMF31409.1"/>
    </source>
</evidence>
<proteinExistence type="predicted"/>
<protein>
    <submittedName>
        <fullName evidence="1">Unnamed protein product</fullName>
    </submittedName>
</protein>